<dbReference type="PANTHER" id="PTHR30029:SF2">
    <property type="entry name" value="STAGE V SPORULATION PROTEIN R"/>
    <property type="match status" value="1"/>
</dbReference>
<gene>
    <name evidence="3" type="ORF">GR183_15370</name>
</gene>
<evidence type="ECO:0000313" key="3">
    <source>
        <dbReference type="EMBL" id="MXN66293.1"/>
    </source>
</evidence>
<comment type="caution">
    <text evidence="3">The sequence shown here is derived from an EMBL/GenBank/DDBJ whole genome shotgun (WGS) entry which is preliminary data.</text>
</comment>
<reference evidence="3 4" key="1">
    <citation type="submission" date="2019-12" db="EMBL/GenBank/DDBJ databases">
        <authorList>
            <person name="Li M."/>
        </authorList>
    </citation>
    <scope>NUCLEOTIDE SEQUENCE [LARGE SCALE GENOMIC DNA]</scope>
    <source>
        <strain evidence="3 4">GBMRC 2046</strain>
    </source>
</reference>
<feature type="domain" description="SpoVR protein-like N-terminal" evidence="1">
    <location>
        <begin position="16"/>
        <end position="440"/>
    </location>
</feature>
<organism evidence="3 4">
    <name type="scientific">Stappia sediminis</name>
    <dbReference type="NCBI Taxonomy" id="2692190"/>
    <lineage>
        <taxon>Bacteria</taxon>
        <taxon>Pseudomonadati</taxon>
        <taxon>Pseudomonadota</taxon>
        <taxon>Alphaproteobacteria</taxon>
        <taxon>Hyphomicrobiales</taxon>
        <taxon>Stappiaceae</taxon>
        <taxon>Stappia</taxon>
    </lineage>
</organism>
<feature type="domain" description="SpoVR-like C-terminal" evidence="2">
    <location>
        <begin position="445"/>
        <end position="497"/>
    </location>
</feature>
<dbReference type="Proteomes" id="UP000433101">
    <property type="component" value="Unassembled WGS sequence"/>
</dbReference>
<dbReference type="Pfam" id="PF24755">
    <property type="entry name" value="SpoVR_C"/>
    <property type="match status" value="1"/>
</dbReference>
<evidence type="ECO:0000259" key="1">
    <source>
        <dbReference type="Pfam" id="PF04293"/>
    </source>
</evidence>
<dbReference type="InterPro" id="IPR057008">
    <property type="entry name" value="SpoVR-like_C"/>
</dbReference>
<keyword evidence="4" id="KW-1185">Reference proteome</keyword>
<evidence type="ECO:0000313" key="4">
    <source>
        <dbReference type="Proteomes" id="UP000433101"/>
    </source>
</evidence>
<sequence>MAKRSRKPDLLFEGSDWDFDKLQRTTEAIEEVALQDLGLSVYTNQIEIISSEQMLDAYSSIGMPLMYRHWSFGKHFLHHERLYRKGMRGLAYEIVINSNPCISYCMEENTMALQALVIAHAAFGHNHFFKNNHLFLQWTDADGVLDYLSYARGFISQCEERHGVDEVEAVLDSAHALMPNGVFRRRRPPRLSLREEEERRLGRLRAEEEAVHYLWDTLPRRGAGSAAADRERMERKREMHLPEENILYFLEHYSPTLRPWQREIIRIVRNIGQYFYPQKQTKLMNEGCACFVHYYIMNELHRAGRINDGAMLEVLHNHSNVLTQPDFDDPRYSGINPYALGFAMMQDIRRICEEPNDEDREWFPDIAGCGDWRRVLKDAWANYRDESFIQQFLSPTVMRHFKMFALVDDASKPYYAVSHIHNERGFLELRDSLAREYDVAVADTDIQVVDVDLLGDRWLKLRSVKRNGVPLEPADRDATLIHLRRLWGYKVEIEEVSEGASMAS</sequence>
<dbReference type="AlphaFoldDB" id="A0A7X3LWE5"/>
<evidence type="ECO:0000259" key="2">
    <source>
        <dbReference type="Pfam" id="PF24755"/>
    </source>
</evidence>
<accession>A0A7X3LWE5</accession>
<dbReference type="InterPro" id="IPR056174">
    <property type="entry name" value="SpoVR_N"/>
</dbReference>
<dbReference type="InterPro" id="IPR007390">
    <property type="entry name" value="Spore_V_R"/>
</dbReference>
<dbReference type="InterPro" id="IPR057270">
    <property type="entry name" value="Ycgb-like"/>
</dbReference>
<dbReference type="EMBL" id="WUMV01000007">
    <property type="protein sequence ID" value="MXN66293.1"/>
    <property type="molecule type" value="Genomic_DNA"/>
</dbReference>
<dbReference type="Pfam" id="PF04293">
    <property type="entry name" value="SpoVR"/>
    <property type="match status" value="1"/>
</dbReference>
<name>A0A7X3LWE5_9HYPH</name>
<protein>
    <submittedName>
        <fullName evidence="3">SpoVR family protein</fullName>
    </submittedName>
</protein>
<dbReference type="RefSeq" id="WP_160776536.1">
    <property type="nucleotide sequence ID" value="NZ_WUMV01000007.1"/>
</dbReference>
<dbReference type="NCBIfam" id="NF008737">
    <property type="entry name" value="PRK11767.1"/>
    <property type="match status" value="1"/>
</dbReference>
<dbReference type="PANTHER" id="PTHR30029">
    <property type="entry name" value="STAGE V SPORULATION PROTEIN R"/>
    <property type="match status" value="1"/>
</dbReference>
<proteinExistence type="predicted"/>